<gene>
    <name evidence="2" type="ORF">ACFORO_41825</name>
</gene>
<sequence length="78" mass="8413">MSIGPSEVAAIAGAVGLALSRVARHYFRWKTAKAFVEKAKPEDIAKIAEAMHPEIPIRASRRRRTPPAASRGTEESSG</sequence>
<dbReference type="EMBL" id="JBHRWI010000070">
    <property type="protein sequence ID" value="MFC3516764.1"/>
    <property type="molecule type" value="Genomic_DNA"/>
</dbReference>
<dbReference type="RefSeq" id="WP_377870371.1">
    <property type="nucleotide sequence ID" value="NZ_JBHMAY010000021.1"/>
</dbReference>
<proteinExistence type="predicted"/>
<reference evidence="3" key="1">
    <citation type="journal article" date="2019" name="Int. J. Syst. Evol. Microbiol.">
        <title>The Global Catalogue of Microorganisms (GCM) 10K type strain sequencing project: providing services to taxonomists for standard genome sequencing and annotation.</title>
        <authorList>
            <consortium name="The Broad Institute Genomics Platform"/>
            <consortium name="The Broad Institute Genome Sequencing Center for Infectious Disease"/>
            <person name="Wu L."/>
            <person name="Ma J."/>
        </authorList>
    </citation>
    <scope>NUCLEOTIDE SEQUENCE [LARGE SCALE GENOMIC DNA]</scope>
    <source>
        <strain evidence="3">CGMCC 4.7682</strain>
    </source>
</reference>
<evidence type="ECO:0000313" key="3">
    <source>
        <dbReference type="Proteomes" id="UP001595764"/>
    </source>
</evidence>
<organism evidence="2 3">
    <name type="scientific">Amycolatopsis halotolerans</name>
    <dbReference type="NCBI Taxonomy" id="330083"/>
    <lineage>
        <taxon>Bacteria</taxon>
        <taxon>Bacillati</taxon>
        <taxon>Actinomycetota</taxon>
        <taxon>Actinomycetes</taxon>
        <taxon>Pseudonocardiales</taxon>
        <taxon>Pseudonocardiaceae</taxon>
        <taxon>Amycolatopsis</taxon>
    </lineage>
</organism>
<evidence type="ECO:0000313" key="2">
    <source>
        <dbReference type="EMBL" id="MFC3516764.1"/>
    </source>
</evidence>
<dbReference type="Proteomes" id="UP001595764">
    <property type="component" value="Unassembled WGS sequence"/>
</dbReference>
<keyword evidence="3" id="KW-1185">Reference proteome</keyword>
<protein>
    <submittedName>
        <fullName evidence="2">Uncharacterized protein</fullName>
    </submittedName>
</protein>
<name>A0ABV7QX22_9PSEU</name>
<accession>A0ABV7QX22</accession>
<comment type="caution">
    <text evidence="2">The sequence shown here is derived from an EMBL/GenBank/DDBJ whole genome shotgun (WGS) entry which is preliminary data.</text>
</comment>
<evidence type="ECO:0000256" key="1">
    <source>
        <dbReference type="SAM" id="MobiDB-lite"/>
    </source>
</evidence>
<feature type="region of interest" description="Disordered" evidence="1">
    <location>
        <begin position="55"/>
        <end position="78"/>
    </location>
</feature>